<name>A0A9N9VKR9_9HYPO</name>
<dbReference type="InterPro" id="IPR049326">
    <property type="entry name" value="Rhodopsin_dom_fungi"/>
</dbReference>
<evidence type="ECO:0000259" key="7">
    <source>
        <dbReference type="Pfam" id="PF20684"/>
    </source>
</evidence>
<comment type="caution">
    <text evidence="8">The sequence shown here is derived from an EMBL/GenBank/DDBJ whole genome shotgun (WGS) entry which is preliminary data.</text>
</comment>
<keyword evidence="2 6" id="KW-0812">Transmembrane</keyword>
<proteinExistence type="inferred from homology"/>
<evidence type="ECO:0000313" key="9">
    <source>
        <dbReference type="Proteomes" id="UP000696573"/>
    </source>
</evidence>
<reference evidence="8" key="1">
    <citation type="submission" date="2021-10" db="EMBL/GenBank/DDBJ databases">
        <authorList>
            <person name="Piombo E."/>
        </authorList>
    </citation>
    <scope>NUCLEOTIDE SEQUENCE</scope>
</reference>
<feature type="transmembrane region" description="Helical" evidence="6">
    <location>
        <begin position="207"/>
        <end position="231"/>
    </location>
</feature>
<gene>
    <name evidence="8" type="ORF">CRHIZ90672A_00000581</name>
</gene>
<evidence type="ECO:0000256" key="2">
    <source>
        <dbReference type="ARBA" id="ARBA00022692"/>
    </source>
</evidence>
<feature type="transmembrane region" description="Helical" evidence="6">
    <location>
        <begin position="129"/>
        <end position="150"/>
    </location>
</feature>
<dbReference type="InterPro" id="IPR052337">
    <property type="entry name" value="SAT4-like"/>
</dbReference>
<dbReference type="Proteomes" id="UP000696573">
    <property type="component" value="Unassembled WGS sequence"/>
</dbReference>
<keyword evidence="9" id="KW-1185">Reference proteome</keyword>
<dbReference type="PANTHER" id="PTHR33048">
    <property type="entry name" value="PTH11-LIKE INTEGRAL MEMBRANE PROTEIN (AFU_ORTHOLOGUE AFUA_5G11245)"/>
    <property type="match status" value="1"/>
</dbReference>
<organism evidence="8 9">
    <name type="scientific">Clonostachys rhizophaga</name>
    <dbReference type="NCBI Taxonomy" id="160324"/>
    <lineage>
        <taxon>Eukaryota</taxon>
        <taxon>Fungi</taxon>
        <taxon>Dikarya</taxon>
        <taxon>Ascomycota</taxon>
        <taxon>Pezizomycotina</taxon>
        <taxon>Sordariomycetes</taxon>
        <taxon>Hypocreomycetidae</taxon>
        <taxon>Hypocreales</taxon>
        <taxon>Bionectriaceae</taxon>
        <taxon>Clonostachys</taxon>
    </lineage>
</organism>
<dbReference type="GO" id="GO:0016020">
    <property type="term" value="C:membrane"/>
    <property type="evidence" value="ECO:0007669"/>
    <property type="project" value="UniProtKB-SubCell"/>
</dbReference>
<comment type="subcellular location">
    <subcellularLocation>
        <location evidence="1">Membrane</location>
        <topology evidence="1">Multi-pass membrane protein</topology>
    </subcellularLocation>
</comment>
<feature type="transmembrane region" description="Helical" evidence="6">
    <location>
        <begin position="49"/>
        <end position="70"/>
    </location>
</feature>
<evidence type="ECO:0000256" key="6">
    <source>
        <dbReference type="SAM" id="Phobius"/>
    </source>
</evidence>
<dbReference type="OrthoDB" id="4682787at2759"/>
<evidence type="ECO:0000313" key="8">
    <source>
        <dbReference type="EMBL" id="CAH0024165.1"/>
    </source>
</evidence>
<dbReference type="PANTHER" id="PTHR33048:SF96">
    <property type="entry name" value="INTEGRAL MEMBRANE PROTEIN"/>
    <property type="match status" value="1"/>
</dbReference>
<evidence type="ECO:0000256" key="3">
    <source>
        <dbReference type="ARBA" id="ARBA00022989"/>
    </source>
</evidence>
<feature type="transmembrane region" description="Helical" evidence="6">
    <location>
        <begin position="251"/>
        <end position="270"/>
    </location>
</feature>
<feature type="domain" description="Rhodopsin" evidence="7">
    <location>
        <begin position="33"/>
        <end position="275"/>
    </location>
</feature>
<feature type="transmembrane region" description="Helical" evidence="6">
    <location>
        <begin position="16"/>
        <end position="37"/>
    </location>
</feature>
<sequence length="351" mass="39718">MENPGVNLSETNGTRLLITISIFLALSWVAVTLRTYTRAYLIRSFRTDDWIMLIAQVTFTIYSGFLYAGLEAGIGRHNAAIEDADREVAALKWQALAISMYIVLMLLIKLSIGFFLLRITIHMTAYVRIIRASLALILISSAVVFFWNIFQCIPVEKQWDYRITYGQCVQPNEIVVVAYVMSAITIVTDFFYALIPIPMMWKVKMTIQAKVTVVLILGMGIFASVATILRIRLLPTMANLDDVLYAGTDAMIWTIIEAALAIIAASLATIRPLLRVLRVRGFESSDSCENIEGLDLQALEPRPDRQRRFLQFYGINDMPLTHDTRPATIFCFHHDDTKSQHVQLDDTGREP</sequence>
<dbReference type="AlphaFoldDB" id="A0A9N9VKR9"/>
<dbReference type="Pfam" id="PF20684">
    <property type="entry name" value="Fung_rhodopsin"/>
    <property type="match status" value="1"/>
</dbReference>
<evidence type="ECO:0000256" key="5">
    <source>
        <dbReference type="ARBA" id="ARBA00038359"/>
    </source>
</evidence>
<keyword evidence="3 6" id="KW-1133">Transmembrane helix</keyword>
<protein>
    <recommendedName>
        <fullName evidence="7">Rhodopsin domain-containing protein</fullName>
    </recommendedName>
</protein>
<keyword evidence="4 6" id="KW-0472">Membrane</keyword>
<evidence type="ECO:0000256" key="1">
    <source>
        <dbReference type="ARBA" id="ARBA00004141"/>
    </source>
</evidence>
<dbReference type="EMBL" id="CABFNQ020000694">
    <property type="protein sequence ID" value="CAH0024165.1"/>
    <property type="molecule type" value="Genomic_DNA"/>
</dbReference>
<feature type="transmembrane region" description="Helical" evidence="6">
    <location>
        <begin position="95"/>
        <end position="117"/>
    </location>
</feature>
<comment type="similarity">
    <text evidence="5">Belongs to the SAT4 family.</text>
</comment>
<accession>A0A9N9VKR9</accession>
<feature type="transmembrane region" description="Helical" evidence="6">
    <location>
        <begin position="174"/>
        <end position="195"/>
    </location>
</feature>
<evidence type="ECO:0000256" key="4">
    <source>
        <dbReference type="ARBA" id="ARBA00023136"/>
    </source>
</evidence>